<gene>
    <name evidence="2" type="ORF">OOJ94_02895</name>
</gene>
<evidence type="ECO:0000256" key="1">
    <source>
        <dbReference type="SAM" id="Phobius"/>
    </source>
</evidence>
<dbReference type="AlphaFoldDB" id="A0AAX6LB24"/>
<reference evidence="2" key="1">
    <citation type="submission" date="2022-11" db="EMBL/GenBank/DDBJ databases">
        <authorList>
            <person name="Wang Z."/>
        </authorList>
    </citation>
    <scope>NUCLEOTIDE SEQUENCE</scope>
    <source>
        <strain evidence="2">P2000</strain>
    </source>
</reference>
<organism evidence="2 3">
    <name type="scientific">Lactiplantibacillus pentosus</name>
    <name type="common">Lactobacillus pentosus</name>
    <dbReference type="NCBI Taxonomy" id="1589"/>
    <lineage>
        <taxon>Bacteria</taxon>
        <taxon>Bacillati</taxon>
        <taxon>Bacillota</taxon>
        <taxon>Bacilli</taxon>
        <taxon>Lactobacillales</taxon>
        <taxon>Lactobacillaceae</taxon>
        <taxon>Lactiplantibacillus</taxon>
    </lineage>
</organism>
<evidence type="ECO:0000313" key="2">
    <source>
        <dbReference type="EMBL" id="MDF2311767.1"/>
    </source>
</evidence>
<sequence>MLKFKTFCRSAYVLLYVITLAFISISPKTITTHINGNGIADAHGSRVLLLLAPLLYSIVAELVIHATKRRRIQAGLRDVNFILASEYRWIGALIVIFVVFVIMMWIQIN</sequence>
<dbReference type="Proteomes" id="UP001151834">
    <property type="component" value="Unassembled WGS sequence"/>
</dbReference>
<evidence type="ECO:0000313" key="3">
    <source>
        <dbReference type="Proteomes" id="UP001151834"/>
    </source>
</evidence>
<feature type="transmembrane region" description="Helical" evidence="1">
    <location>
        <begin position="47"/>
        <end position="66"/>
    </location>
</feature>
<keyword evidence="1" id="KW-0812">Transmembrane</keyword>
<dbReference type="GeneID" id="49394851"/>
<dbReference type="RefSeq" id="WP_050339707.1">
    <property type="nucleotide sequence ID" value="NZ_BJZC01000067.1"/>
</dbReference>
<evidence type="ECO:0008006" key="4">
    <source>
        <dbReference type="Google" id="ProtNLM"/>
    </source>
</evidence>
<reference evidence="2" key="2">
    <citation type="journal article" date="2023" name="Front Nutr">
        <title>Lactiplantibacillus pentosus P2020 protects the hyperuricemia and renal inflammation in mice.</title>
        <authorList>
            <person name="Wang Z."/>
            <person name="Song L."/>
            <person name="Li X."/>
            <person name="Xiao Y."/>
            <person name="Huang Y."/>
            <person name="Zhang Y."/>
            <person name="Li J."/>
            <person name="Li M."/>
            <person name="Ren Z."/>
        </authorList>
    </citation>
    <scope>NUCLEOTIDE SEQUENCE</scope>
    <source>
        <strain evidence="2">P2000</strain>
    </source>
</reference>
<feature type="transmembrane region" description="Helical" evidence="1">
    <location>
        <begin position="87"/>
        <end position="108"/>
    </location>
</feature>
<feature type="transmembrane region" description="Helical" evidence="1">
    <location>
        <begin position="7"/>
        <end position="27"/>
    </location>
</feature>
<proteinExistence type="predicted"/>
<accession>A0AAX6LB24</accession>
<comment type="caution">
    <text evidence="2">The sequence shown here is derived from an EMBL/GenBank/DDBJ whole genome shotgun (WGS) entry which is preliminary data.</text>
</comment>
<keyword evidence="1" id="KW-0472">Membrane</keyword>
<dbReference type="EMBL" id="JAPEQV010000002">
    <property type="protein sequence ID" value="MDF2311767.1"/>
    <property type="molecule type" value="Genomic_DNA"/>
</dbReference>
<protein>
    <recommendedName>
        <fullName evidence="4">DUF1648 domain-containing protein</fullName>
    </recommendedName>
</protein>
<name>A0AAX6LB24_LACPE</name>
<keyword evidence="1" id="KW-1133">Transmembrane helix</keyword>